<dbReference type="Proteomes" id="UP000585614">
    <property type="component" value="Unassembled WGS sequence"/>
</dbReference>
<keyword evidence="2" id="KW-1133">Transmembrane helix</keyword>
<organism evidence="3 4">
    <name type="scientific">Rhinolophus ferrumequinum</name>
    <name type="common">Greater horseshoe bat</name>
    <dbReference type="NCBI Taxonomy" id="59479"/>
    <lineage>
        <taxon>Eukaryota</taxon>
        <taxon>Metazoa</taxon>
        <taxon>Chordata</taxon>
        <taxon>Craniata</taxon>
        <taxon>Vertebrata</taxon>
        <taxon>Euteleostomi</taxon>
        <taxon>Mammalia</taxon>
        <taxon>Eutheria</taxon>
        <taxon>Laurasiatheria</taxon>
        <taxon>Chiroptera</taxon>
        <taxon>Yinpterochiroptera</taxon>
        <taxon>Rhinolophoidea</taxon>
        <taxon>Rhinolophidae</taxon>
        <taxon>Rhinolophinae</taxon>
        <taxon>Rhinolophus</taxon>
    </lineage>
</organism>
<accession>A0A7J7RXQ9</accession>
<protein>
    <submittedName>
        <fullName evidence="3">Uncharacterized protein</fullName>
    </submittedName>
</protein>
<evidence type="ECO:0000256" key="1">
    <source>
        <dbReference type="SAM" id="MobiDB-lite"/>
    </source>
</evidence>
<name>A0A7J7RXQ9_RHIFE</name>
<keyword evidence="2" id="KW-0812">Transmembrane</keyword>
<feature type="transmembrane region" description="Helical" evidence="2">
    <location>
        <begin position="103"/>
        <end position="121"/>
    </location>
</feature>
<evidence type="ECO:0000313" key="4">
    <source>
        <dbReference type="Proteomes" id="UP000585614"/>
    </source>
</evidence>
<evidence type="ECO:0000256" key="2">
    <source>
        <dbReference type="SAM" id="Phobius"/>
    </source>
</evidence>
<reference evidence="3 4" key="1">
    <citation type="journal article" date="2020" name="Nature">
        <title>Six reference-quality genomes reveal evolution of bat adaptations.</title>
        <authorList>
            <person name="Jebb D."/>
            <person name="Huang Z."/>
            <person name="Pippel M."/>
            <person name="Hughes G.M."/>
            <person name="Lavrichenko K."/>
            <person name="Devanna P."/>
            <person name="Winkler S."/>
            <person name="Jermiin L.S."/>
            <person name="Skirmuntt E.C."/>
            <person name="Katzourakis A."/>
            <person name="Burkitt-Gray L."/>
            <person name="Ray D.A."/>
            <person name="Sullivan K.A.M."/>
            <person name="Roscito J.G."/>
            <person name="Kirilenko B.M."/>
            <person name="Davalos L.M."/>
            <person name="Corthals A.P."/>
            <person name="Power M.L."/>
            <person name="Jones G."/>
            <person name="Ransome R.D."/>
            <person name="Dechmann D.K.N."/>
            <person name="Locatelli A.G."/>
            <person name="Puechmaille S.J."/>
            <person name="Fedrigo O."/>
            <person name="Jarvis E.D."/>
            <person name="Hiller M."/>
            <person name="Vernes S.C."/>
            <person name="Myers E.W."/>
            <person name="Teeling E.C."/>
        </authorList>
    </citation>
    <scope>NUCLEOTIDE SEQUENCE [LARGE SCALE GENOMIC DNA]</scope>
    <source>
        <strain evidence="3">MRhiFer1</strain>
        <tissue evidence="3">Lung</tissue>
    </source>
</reference>
<dbReference type="AlphaFoldDB" id="A0A7J7RXQ9"/>
<gene>
    <name evidence="3" type="ORF">mRhiFer1_009307</name>
</gene>
<comment type="caution">
    <text evidence="3">The sequence shown here is derived from an EMBL/GenBank/DDBJ whole genome shotgun (WGS) entry which is preliminary data.</text>
</comment>
<proteinExistence type="predicted"/>
<evidence type="ECO:0000313" key="3">
    <source>
        <dbReference type="EMBL" id="KAF6280928.1"/>
    </source>
</evidence>
<sequence length="151" mass="15866">MAPVGDRTGVSQVAPCPLTGPRVRRCLSWGNGIGGLPNPFSVRPSFEGGPGIRASTAATQDSREEFLGHGPESQVLPAQPHHHLQEALPASARGRTSLSSKPLAVLSGALCATWVCPLYALPGAFSFHFSLTARPQGKDHIRFSPLSSACM</sequence>
<feature type="region of interest" description="Disordered" evidence="1">
    <location>
        <begin position="44"/>
        <end position="93"/>
    </location>
</feature>
<keyword evidence="2" id="KW-0472">Membrane</keyword>
<dbReference type="EMBL" id="JACAGC010000024">
    <property type="protein sequence ID" value="KAF6280928.1"/>
    <property type="molecule type" value="Genomic_DNA"/>
</dbReference>